<sequence>MIKPLKTTTQFYASTRKEAEEDMKKIHKDTAGTINRVTYDEKVHKEFGVYCVVTYVEEFAAVKDVVEGGIY</sequence>
<evidence type="ECO:0000313" key="1">
    <source>
        <dbReference type="EMBL" id="MDZ5758720.1"/>
    </source>
</evidence>
<dbReference type="Proteomes" id="UP001290462">
    <property type="component" value="Unassembled WGS sequence"/>
</dbReference>
<gene>
    <name evidence="1" type="ORF">RAK27_08650</name>
</gene>
<accession>A0AAW9JPZ7</accession>
<organism evidence="1 2">
    <name type="scientific">Carnobacterium maltaromaticum</name>
    <name type="common">Carnobacterium piscicola</name>
    <dbReference type="NCBI Taxonomy" id="2751"/>
    <lineage>
        <taxon>Bacteria</taxon>
        <taxon>Bacillati</taxon>
        <taxon>Bacillota</taxon>
        <taxon>Bacilli</taxon>
        <taxon>Lactobacillales</taxon>
        <taxon>Carnobacteriaceae</taxon>
        <taxon>Carnobacterium</taxon>
    </lineage>
</organism>
<evidence type="ECO:0000313" key="2">
    <source>
        <dbReference type="Proteomes" id="UP001290462"/>
    </source>
</evidence>
<dbReference type="AlphaFoldDB" id="A0AAW9JPZ7"/>
<protein>
    <submittedName>
        <fullName evidence="1">Uncharacterized protein</fullName>
    </submittedName>
</protein>
<name>A0AAW9JPZ7_CARML</name>
<dbReference type="EMBL" id="JAVBVO010000003">
    <property type="protein sequence ID" value="MDZ5758720.1"/>
    <property type="molecule type" value="Genomic_DNA"/>
</dbReference>
<comment type="caution">
    <text evidence="1">The sequence shown here is derived from an EMBL/GenBank/DDBJ whole genome shotgun (WGS) entry which is preliminary data.</text>
</comment>
<reference evidence="1" key="1">
    <citation type="submission" date="2023-08" db="EMBL/GenBank/DDBJ databases">
        <title>Genomic characterization of piscicolin 126 produced by Carnobacterium maltaromaticum CM22 strain isolated from salmon (Salmo salar).</title>
        <authorList>
            <person name="Gonzalez-Gragera E."/>
            <person name="Garcia-Lopez J.D."/>
            <person name="Teso-Perez C."/>
            <person name="Gimenez-Hernandez I."/>
            <person name="Peralta-Sanchez J.M."/>
            <person name="Valdivia E."/>
            <person name="Montalban-Lopez M."/>
            <person name="Martin-Platero A.M."/>
            <person name="Banos A."/>
            <person name="Martinez-Bueno M."/>
        </authorList>
    </citation>
    <scope>NUCLEOTIDE SEQUENCE</scope>
    <source>
        <strain evidence="1">CM22</strain>
    </source>
</reference>
<proteinExistence type="predicted"/>
<dbReference type="RefSeq" id="WP_322808887.1">
    <property type="nucleotide sequence ID" value="NZ_CBCPHT010000004.1"/>
</dbReference>